<name>A0A1R2AVW4_9CILI</name>
<dbReference type="PANTHER" id="PTHR21255:SF4">
    <property type="entry name" value="DYNEIN LIGHT CHAIN TCTEX-TYPE"/>
    <property type="match status" value="1"/>
</dbReference>
<dbReference type="Pfam" id="PF03645">
    <property type="entry name" value="Tctex-1"/>
    <property type="match status" value="1"/>
</dbReference>
<dbReference type="Proteomes" id="UP000187209">
    <property type="component" value="Unassembled WGS sequence"/>
</dbReference>
<dbReference type="OrthoDB" id="10059120at2759"/>
<dbReference type="GO" id="GO:0007018">
    <property type="term" value="P:microtubule-based movement"/>
    <property type="evidence" value="ECO:0007669"/>
    <property type="project" value="TreeGrafter"/>
</dbReference>
<sequence>MEVEDSSIKESFENEAKKVIETFIQHHTEWNDETITGLANKIPSDIVSNIYKSNKDYKLIANCVISKKNQINPKVDSISMWEPDKDFCVSVCLDNERYYCVVNLYAVSLN</sequence>
<reference evidence="1 2" key="1">
    <citation type="submission" date="2016-11" db="EMBL/GenBank/DDBJ databases">
        <title>The macronuclear genome of Stentor coeruleus: a giant cell with tiny introns.</title>
        <authorList>
            <person name="Slabodnick M."/>
            <person name="Ruby J.G."/>
            <person name="Reiff S.B."/>
            <person name="Swart E.C."/>
            <person name="Gosai S."/>
            <person name="Prabakaran S."/>
            <person name="Witkowska E."/>
            <person name="Larue G.E."/>
            <person name="Fisher S."/>
            <person name="Freeman R.M."/>
            <person name="Gunawardena J."/>
            <person name="Chu W."/>
            <person name="Stover N.A."/>
            <person name="Gregory B.D."/>
            <person name="Nowacki M."/>
            <person name="Derisi J."/>
            <person name="Roy S.W."/>
            <person name="Marshall W.F."/>
            <person name="Sood P."/>
        </authorList>
    </citation>
    <scope>NUCLEOTIDE SEQUENCE [LARGE SCALE GENOMIC DNA]</scope>
    <source>
        <strain evidence="1">WM001</strain>
    </source>
</reference>
<dbReference type="InterPro" id="IPR005334">
    <property type="entry name" value="Tctex-1-like"/>
</dbReference>
<comment type="caution">
    <text evidence="1">The sequence shown here is derived from an EMBL/GenBank/DDBJ whole genome shotgun (WGS) entry which is preliminary data.</text>
</comment>
<dbReference type="GO" id="GO:0005868">
    <property type="term" value="C:cytoplasmic dynein complex"/>
    <property type="evidence" value="ECO:0007669"/>
    <property type="project" value="TreeGrafter"/>
</dbReference>
<dbReference type="GO" id="GO:0045505">
    <property type="term" value="F:dynein intermediate chain binding"/>
    <property type="evidence" value="ECO:0007669"/>
    <property type="project" value="TreeGrafter"/>
</dbReference>
<accession>A0A1R2AVW4</accession>
<evidence type="ECO:0000313" key="2">
    <source>
        <dbReference type="Proteomes" id="UP000187209"/>
    </source>
</evidence>
<dbReference type="CDD" id="cd21455">
    <property type="entry name" value="DLC-like_DYNLT1_DYNLT3"/>
    <property type="match status" value="1"/>
</dbReference>
<keyword evidence="2" id="KW-1185">Reference proteome</keyword>
<dbReference type="PANTHER" id="PTHR21255">
    <property type="entry name" value="T-COMPLEX-ASSOCIATED-TESTIS-EXPRESSED 1/ DYNEIN LIGHT CHAIN"/>
    <property type="match status" value="1"/>
</dbReference>
<evidence type="ECO:0008006" key="3">
    <source>
        <dbReference type="Google" id="ProtNLM"/>
    </source>
</evidence>
<protein>
    <recommendedName>
        <fullName evidence="3">Dynein light chain</fullName>
    </recommendedName>
</protein>
<dbReference type="AlphaFoldDB" id="A0A1R2AVW4"/>
<organism evidence="1 2">
    <name type="scientific">Stentor coeruleus</name>
    <dbReference type="NCBI Taxonomy" id="5963"/>
    <lineage>
        <taxon>Eukaryota</taxon>
        <taxon>Sar</taxon>
        <taxon>Alveolata</taxon>
        <taxon>Ciliophora</taxon>
        <taxon>Postciliodesmatophora</taxon>
        <taxon>Heterotrichea</taxon>
        <taxon>Heterotrichida</taxon>
        <taxon>Stentoridae</taxon>
        <taxon>Stentor</taxon>
    </lineage>
</organism>
<proteinExistence type="predicted"/>
<evidence type="ECO:0000313" key="1">
    <source>
        <dbReference type="EMBL" id="OMJ68673.1"/>
    </source>
</evidence>
<dbReference type="GO" id="GO:0005737">
    <property type="term" value="C:cytoplasm"/>
    <property type="evidence" value="ECO:0007669"/>
    <property type="project" value="TreeGrafter"/>
</dbReference>
<dbReference type="EMBL" id="MPUH01001296">
    <property type="protein sequence ID" value="OMJ68673.1"/>
    <property type="molecule type" value="Genomic_DNA"/>
</dbReference>
<dbReference type="InterPro" id="IPR038586">
    <property type="entry name" value="Tctex-1-like_sf"/>
</dbReference>
<gene>
    <name evidence="1" type="ORF">SteCoe_33814</name>
</gene>
<dbReference type="Gene3D" id="3.30.1140.40">
    <property type="entry name" value="Tctex-1"/>
    <property type="match status" value="1"/>
</dbReference>